<organism evidence="1 2">
    <name type="scientific">Vibrio amylolyticus</name>
    <dbReference type="NCBI Taxonomy" id="2847292"/>
    <lineage>
        <taxon>Bacteria</taxon>
        <taxon>Pseudomonadati</taxon>
        <taxon>Pseudomonadota</taxon>
        <taxon>Gammaproteobacteria</taxon>
        <taxon>Vibrionales</taxon>
        <taxon>Vibrionaceae</taxon>
        <taxon>Vibrio</taxon>
    </lineage>
</organism>
<name>A0A9X1XMI6_9VIBR</name>
<comment type="caution">
    <text evidence="1">The sequence shown here is derived from an EMBL/GenBank/DDBJ whole genome shotgun (WGS) entry which is preliminary data.</text>
</comment>
<keyword evidence="2" id="KW-1185">Reference proteome</keyword>
<dbReference type="AlphaFoldDB" id="A0A9X1XMI6"/>
<dbReference type="EMBL" id="JAJHVV010000008">
    <property type="protein sequence ID" value="MCK6264373.1"/>
    <property type="molecule type" value="Genomic_DNA"/>
</dbReference>
<gene>
    <name evidence="1" type="ORF">KP803_13915</name>
</gene>
<dbReference type="RefSeq" id="WP_248009592.1">
    <property type="nucleotide sequence ID" value="NZ_JAJHVV010000008.1"/>
</dbReference>
<evidence type="ECO:0000313" key="1">
    <source>
        <dbReference type="EMBL" id="MCK6264373.1"/>
    </source>
</evidence>
<protein>
    <submittedName>
        <fullName evidence="1">DUF3261 domain-containing protein</fullName>
    </submittedName>
</protein>
<dbReference type="Proteomes" id="UP001139559">
    <property type="component" value="Unassembled WGS sequence"/>
</dbReference>
<accession>A0A9X1XMI6</accession>
<evidence type="ECO:0000313" key="2">
    <source>
        <dbReference type="Proteomes" id="UP001139559"/>
    </source>
</evidence>
<sequence>MVSTPSSTQVEISPSVFVSLPTPSELGYSVTASQLISATWPSDSNSNQSQQLPVHLEVSEEHIALAGFSSWGTRILSLDYQHDHIETNVLNGLENTLPAPEQILFNLMITLWPISAWEGPLNQVEWKIADTEYQRTVYDTSGNSVIIIDYENSDPLTGLIEFEHLQLGYSISIQTLNAELHKQ</sequence>
<reference evidence="1" key="1">
    <citation type="submission" date="2021-11" db="EMBL/GenBank/DDBJ databases">
        <title>Vibrio ZSDE26 sp. nov. and Vibrio ZSDZ34 sp. nov., isolated from coastal seawater in Qingdao.</title>
        <authorList>
            <person name="Zhang P."/>
        </authorList>
    </citation>
    <scope>NUCLEOTIDE SEQUENCE</scope>
    <source>
        <strain evidence="1">ZSDE26</strain>
    </source>
</reference>
<dbReference type="Pfam" id="PF11659">
    <property type="entry name" value="DUF3261"/>
    <property type="match status" value="1"/>
</dbReference>
<proteinExistence type="predicted"/>
<dbReference type="InterPro" id="IPR021675">
    <property type="entry name" value="DUF3261"/>
</dbReference>